<dbReference type="CDD" id="cd00761">
    <property type="entry name" value="Glyco_tranf_GTA_type"/>
    <property type="match status" value="1"/>
</dbReference>
<evidence type="ECO:0000259" key="3">
    <source>
        <dbReference type="Pfam" id="PF00535"/>
    </source>
</evidence>
<feature type="domain" description="Glycosyltransferase 2-like" evidence="3">
    <location>
        <begin position="9"/>
        <end position="117"/>
    </location>
</feature>
<evidence type="ECO:0000256" key="1">
    <source>
        <dbReference type="ARBA" id="ARBA00022676"/>
    </source>
</evidence>
<dbReference type="RefSeq" id="WP_073386849.1">
    <property type="nucleotide sequence ID" value="NZ_FQXK01000012.1"/>
</dbReference>
<dbReference type="STRING" id="1121131.SAMN02745229_01586"/>
<dbReference type="AlphaFoldDB" id="A0A1M5YNA5"/>
<keyword evidence="2 4" id="KW-0808">Transferase</keyword>
<sequence>MENNKAILSVIIPVYNAEKYISECLDSILKKTDLNIEVLVIDDGSTDDSKNIIEEYIRKDNRIRYIYQNNGGVSTARNNGLDNASGKYILFLDADDYLEEDAFEDLFSRLEMDMPDFMAYAKKILYPDGRGKDVYFDFKDNTCQDSKYIFELMYASSSFNECWGKVFKKDIIDKYHLRFPKNIKIGEDLLFVYDYFEKCKSFKLVNKCLLVYRQHDESAMRKSITDDRLRITDMLYTAGQKYLDEIGNKDLRYKADIYYFRVITNLCREYAASEDSSKCIKRIYNSDVTAKIMRKLKFKMIPLYKKHEYVLLKFRLIKLSAIYYELKAKA</sequence>
<dbReference type="PANTHER" id="PTHR22916:SF51">
    <property type="entry name" value="GLYCOSYLTRANSFERASE EPSH-RELATED"/>
    <property type="match status" value="1"/>
</dbReference>
<evidence type="ECO:0000313" key="4">
    <source>
        <dbReference type="EMBL" id="SHI13063.1"/>
    </source>
</evidence>
<dbReference type="GeneID" id="89511976"/>
<evidence type="ECO:0000256" key="2">
    <source>
        <dbReference type="ARBA" id="ARBA00022679"/>
    </source>
</evidence>
<dbReference type="Gene3D" id="3.90.550.10">
    <property type="entry name" value="Spore Coat Polysaccharide Biosynthesis Protein SpsA, Chain A"/>
    <property type="match status" value="1"/>
</dbReference>
<dbReference type="GO" id="GO:0016757">
    <property type="term" value="F:glycosyltransferase activity"/>
    <property type="evidence" value="ECO:0007669"/>
    <property type="project" value="UniProtKB-KW"/>
</dbReference>
<reference evidence="5" key="1">
    <citation type="submission" date="2016-11" db="EMBL/GenBank/DDBJ databases">
        <authorList>
            <person name="Varghese N."/>
            <person name="Submissions S."/>
        </authorList>
    </citation>
    <scope>NUCLEOTIDE SEQUENCE [LARGE SCALE GENOMIC DNA]</scope>
    <source>
        <strain evidence="5">DSM 3071</strain>
    </source>
</reference>
<dbReference type="Pfam" id="PF00535">
    <property type="entry name" value="Glycos_transf_2"/>
    <property type="match status" value="1"/>
</dbReference>
<name>A0A1M5YNA5_BUTFI</name>
<dbReference type="PANTHER" id="PTHR22916">
    <property type="entry name" value="GLYCOSYLTRANSFERASE"/>
    <property type="match status" value="1"/>
</dbReference>
<accession>A0A1M5YNA5</accession>
<proteinExistence type="predicted"/>
<dbReference type="SUPFAM" id="SSF53448">
    <property type="entry name" value="Nucleotide-diphospho-sugar transferases"/>
    <property type="match status" value="1"/>
</dbReference>
<dbReference type="OrthoDB" id="3189257at2"/>
<keyword evidence="1" id="KW-0328">Glycosyltransferase</keyword>
<dbReference type="EMBL" id="FQXK01000012">
    <property type="protein sequence ID" value="SHI13063.1"/>
    <property type="molecule type" value="Genomic_DNA"/>
</dbReference>
<gene>
    <name evidence="4" type="ORF">SAMN02745229_01586</name>
</gene>
<protein>
    <submittedName>
        <fullName evidence="4">Glycosyltransferase involved in cell wall bisynthesis</fullName>
    </submittedName>
</protein>
<organism evidence="4 5">
    <name type="scientific">Butyrivibrio fibrisolvens DSM 3071</name>
    <dbReference type="NCBI Taxonomy" id="1121131"/>
    <lineage>
        <taxon>Bacteria</taxon>
        <taxon>Bacillati</taxon>
        <taxon>Bacillota</taxon>
        <taxon>Clostridia</taxon>
        <taxon>Lachnospirales</taxon>
        <taxon>Lachnospiraceae</taxon>
        <taxon>Butyrivibrio</taxon>
    </lineage>
</organism>
<dbReference type="InterPro" id="IPR029044">
    <property type="entry name" value="Nucleotide-diphossugar_trans"/>
</dbReference>
<dbReference type="InterPro" id="IPR001173">
    <property type="entry name" value="Glyco_trans_2-like"/>
</dbReference>
<evidence type="ECO:0000313" key="5">
    <source>
        <dbReference type="Proteomes" id="UP000184278"/>
    </source>
</evidence>
<keyword evidence="5" id="KW-1185">Reference proteome</keyword>
<dbReference type="Proteomes" id="UP000184278">
    <property type="component" value="Unassembled WGS sequence"/>
</dbReference>